<evidence type="ECO:0000313" key="6">
    <source>
        <dbReference type="EMBL" id="HEF26583.1"/>
    </source>
</evidence>
<dbReference type="GO" id="GO:0016020">
    <property type="term" value="C:membrane"/>
    <property type="evidence" value="ECO:0007669"/>
    <property type="project" value="InterPro"/>
</dbReference>
<dbReference type="CDD" id="cd10147">
    <property type="entry name" value="Wzt_C-like"/>
    <property type="match status" value="1"/>
</dbReference>
<dbReference type="CDD" id="cd03220">
    <property type="entry name" value="ABC_KpsT_Wzt"/>
    <property type="match status" value="1"/>
</dbReference>
<dbReference type="Pfam" id="PF14524">
    <property type="entry name" value="Wzt_C"/>
    <property type="match status" value="1"/>
</dbReference>
<evidence type="ECO:0000256" key="3">
    <source>
        <dbReference type="ARBA" id="ARBA00022741"/>
    </source>
</evidence>
<evidence type="ECO:0000256" key="4">
    <source>
        <dbReference type="ARBA" id="ARBA00022840"/>
    </source>
</evidence>
<keyword evidence="2" id="KW-0813">Transport</keyword>
<dbReference type="InterPro" id="IPR003439">
    <property type="entry name" value="ABC_transporter-like_ATP-bd"/>
</dbReference>
<dbReference type="InterPro" id="IPR027417">
    <property type="entry name" value="P-loop_NTPase"/>
</dbReference>
<keyword evidence="3" id="KW-0547">Nucleotide-binding</keyword>
<sequence length="472" mass="51725">MSYNQGNKEAPAELTYPSAPAITVAGLGKCFHIYERPRQRLQQLMLAPIKSRIKGAEVKYYREFWALKDINFQVNRGETVGIIGKNGSGKSTLLQIICGTLASSTGDVTVNGRVAALLELGSGFNPDFTGRENVYLNGAILGLSRKEIDDRFAEIEAFADIGEFIDQQVKSYSSGMGVRLAFAVAINADPEILIVDEALSVGDELFQRKCFSRIEAIRQKGATILFVSHSGSAIVDLCDRAILLDNGDMLTEGEPKRVVGSYQKMLYAPAETRTLIRNQIIAGDLRSDGKSPALVGTDAGVKTQSVEIEESFDPALKPDSTIEYQENGSRIRDAEIYTKQGERVNNLVRGRTYSYRYFVDFSESRDNVRFSMLIKTVSGTELGGAMSAPSVADAITTIPRGTTVEVRFDFTCHLTPGVYFMNAGVSGIHNEVETFLHRALDIAAFRVMNESGCLATSLVDFSCMPSFTLLDQ</sequence>
<comment type="similarity">
    <text evidence="1">Belongs to the ABC transporter superfamily.</text>
</comment>
<feature type="domain" description="ABC transporter" evidence="5">
    <location>
        <begin position="39"/>
        <end position="271"/>
    </location>
</feature>
<dbReference type="SUPFAM" id="SSF52540">
    <property type="entry name" value="P-loop containing nucleoside triphosphate hydrolases"/>
    <property type="match status" value="1"/>
</dbReference>
<gene>
    <name evidence="6" type="ORF">ENP23_12485</name>
</gene>
<dbReference type="InterPro" id="IPR050683">
    <property type="entry name" value="Bact_Polysacc_Export_ATP-bd"/>
</dbReference>
<evidence type="ECO:0000256" key="1">
    <source>
        <dbReference type="ARBA" id="ARBA00005417"/>
    </source>
</evidence>
<dbReference type="EMBL" id="DSIN01000022">
    <property type="protein sequence ID" value="HEF26583.1"/>
    <property type="molecule type" value="Genomic_DNA"/>
</dbReference>
<dbReference type="Pfam" id="PF00005">
    <property type="entry name" value="ABC_tran"/>
    <property type="match status" value="1"/>
</dbReference>
<dbReference type="InterPro" id="IPR003593">
    <property type="entry name" value="AAA+_ATPase"/>
</dbReference>
<comment type="caution">
    <text evidence="6">The sequence shown here is derived from an EMBL/GenBank/DDBJ whole genome shotgun (WGS) entry which is preliminary data.</text>
</comment>
<dbReference type="PROSITE" id="PS50893">
    <property type="entry name" value="ABC_TRANSPORTER_2"/>
    <property type="match status" value="1"/>
</dbReference>
<reference evidence="6" key="1">
    <citation type="journal article" date="2020" name="mSystems">
        <title>Genome- and Community-Level Interaction Insights into Carbon Utilization and Element Cycling Functions of Hydrothermarchaeota in Hydrothermal Sediment.</title>
        <authorList>
            <person name="Zhou Z."/>
            <person name="Liu Y."/>
            <person name="Xu W."/>
            <person name="Pan J."/>
            <person name="Luo Z.H."/>
            <person name="Li M."/>
        </authorList>
    </citation>
    <scope>NUCLEOTIDE SEQUENCE [LARGE SCALE GENOMIC DNA]</scope>
    <source>
        <strain evidence="6">SpSt-200</strain>
    </source>
</reference>
<evidence type="ECO:0000259" key="5">
    <source>
        <dbReference type="PROSITE" id="PS50893"/>
    </source>
</evidence>
<evidence type="ECO:0000256" key="2">
    <source>
        <dbReference type="ARBA" id="ARBA00022448"/>
    </source>
</evidence>
<dbReference type="PANTHER" id="PTHR46743:SF2">
    <property type="entry name" value="TEICHOIC ACIDS EXPORT ATP-BINDING PROTEIN TAGH"/>
    <property type="match status" value="1"/>
</dbReference>
<dbReference type="Gene3D" id="2.70.50.60">
    <property type="entry name" value="abc- transporter (atp binding component) like domain"/>
    <property type="match status" value="1"/>
</dbReference>
<protein>
    <submittedName>
        <fullName evidence="6">ABC transporter ATP-binding protein</fullName>
    </submittedName>
</protein>
<dbReference type="SMART" id="SM00382">
    <property type="entry name" value="AAA"/>
    <property type="match status" value="1"/>
</dbReference>
<name>A0A7C1WX37_9PSED</name>
<dbReference type="AlphaFoldDB" id="A0A7C1WX37"/>
<dbReference type="Gene3D" id="3.40.50.300">
    <property type="entry name" value="P-loop containing nucleotide triphosphate hydrolases"/>
    <property type="match status" value="1"/>
</dbReference>
<dbReference type="InterPro" id="IPR015860">
    <property type="entry name" value="ABC_transpr_TagH-like"/>
</dbReference>
<dbReference type="PANTHER" id="PTHR46743">
    <property type="entry name" value="TEICHOIC ACIDS EXPORT ATP-BINDING PROTEIN TAGH"/>
    <property type="match status" value="1"/>
</dbReference>
<organism evidence="6">
    <name type="scientific">Pseudomonas graminis</name>
    <dbReference type="NCBI Taxonomy" id="158627"/>
    <lineage>
        <taxon>Bacteria</taxon>
        <taxon>Pseudomonadati</taxon>
        <taxon>Pseudomonadota</taxon>
        <taxon>Gammaproteobacteria</taxon>
        <taxon>Pseudomonadales</taxon>
        <taxon>Pseudomonadaceae</taxon>
        <taxon>Pseudomonas</taxon>
    </lineage>
</organism>
<proteinExistence type="inferred from homology"/>
<dbReference type="InterPro" id="IPR029439">
    <property type="entry name" value="Wzt_C"/>
</dbReference>
<dbReference type="GO" id="GO:0140359">
    <property type="term" value="F:ABC-type transporter activity"/>
    <property type="evidence" value="ECO:0007669"/>
    <property type="project" value="InterPro"/>
</dbReference>
<accession>A0A7C1WX37</accession>
<keyword evidence="4 6" id="KW-0067">ATP-binding</keyword>
<dbReference type="GO" id="GO:0016887">
    <property type="term" value="F:ATP hydrolysis activity"/>
    <property type="evidence" value="ECO:0007669"/>
    <property type="project" value="InterPro"/>
</dbReference>
<dbReference type="GO" id="GO:0005524">
    <property type="term" value="F:ATP binding"/>
    <property type="evidence" value="ECO:0007669"/>
    <property type="project" value="UniProtKB-KW"/>
</dbReference>